<keyword evidence="6" id="KW-0139">CF(1)</keyword>
<evidence type="ECO:0000313" key="9">
    <source>
        <dbReference type="Proteomes" id="UP000823631"/>
    </source>
</evidence>
<keyword evidence="7" id="KW-0066">ATP synthesis</keyword>
<protein>
    <submittedName>
        <fullName evidence="8">F0F1 ATP synthase subunit delta</fullName>
    </submittedName>
</protein>
<evidence type="ECO:0000313" key="8">
    <source>
        <dbReference type="EMBL" id="MBO8415207.1"/>
    </source>
</evidence>
<evidence type="ECO:0000256" key="7">
    <source>
        <dbReference type="ARBA" id="ARBA00023310"/>
    </source>
</evidence>
<dbReference type="GO" id="GO:0045259">
    <property type="term" value="C:proton-transporting ATP synthase complex"/>
    <property type="evidence" value="ECO:0007669"/>
    <property type="project" value="UniProtKB-KW"/>
</dbReference>
<dbReference type="PANTHER" id="PTHR11910">
    <property type="entry name" value="ATP SYNTHASE DELTA CHAIN"/>
    <property type="match status" value="1"/>
</dbReference>
<reference evidence="8" key="2">
    <citation type="journal article" date="2021" name="PeerJ">
        <title>Extensive microbial diversity within the chicken gut microbiome revealed by metagenomics and culture.</title>
        <authorList>
            <person name="Gilroy R."/>
            <person name="Ravi A."/>
            <person name="Getino M."/>
            <person name="Pursley I."/>
            <person name="Horton D.L."/>
            <person name="Alikhan N.F."/>
            <person name="Baker D."/>
            <person name="Gharbi K."/>
            <person name="Hall N."/>
            <person name="Watson M."/>
            <person name="Adriaenssens E.M."/>
            <person name="Foster-Nyarko E."/>
            <person name="Jarju S."/>
            <person name="Secka A."/>
            <person name="Antonio M."/>
            <person name="Oren A."/>
            <person name="Chaudhuri R.R."/>
            <person name="La Ragione R."/>
            <person name="Hildebrand F."/>
            <person name="Pallen M.J."/>
        </authorList>
    </citation>
    <scope>NUCLEOTIDE SEQUENCE</scope>
    <source>
        <strain evidence="8">17213</strain>
    </source>
</reference>
<dbReference type="HAMAP" id="MF_01416">
    <property type="entry name" value="ATP_synth_delta_bact"/>
    <property type="match status" value="1"/>
</dbReference>
<dbReference type="AlphaFoldDB" id="A0A9D9GNH0"/>
<dbReference type="NCBIfam" id="TIGR01145">
    <property type="entry name" value="ATP_synt_delta"/>
    <property type="match status" value="1"/>
</dbReference>
<dbReference type="Proteomes" id="UP000823631">
    <property type="component" value="Unassembled WGS sequence"/>
</dbReference>
<evidence type="ECO:0000256" key="5">
    <source>
        <dbReference type="ARBA" id="ARBA00023136"/>
    </source>
</evidence>
<keyword evidence="2" id="KW-0813">Transport</keyword>
<proteinExistence type="inferred from homology"/>
<dbReference type="PRINTS" id="PR00125">
    <property type="entry name" value="ATPASEDELTA"/>
</dbReference>
<evidence type="ECO:0000256" key="3">
    <source>
        <dbReference type="ARBA" id="ARBA00022781"/>
    </source>
</evidence>
<accession>A0A9D9GNH0</accession>
<dbReference type="InterPro" id="IPR026015">
    <property type="entry name" value="ATP_synth_OSCP/delta_N_sf"/>
</dbReference>
<dbReference type="SUPFAM" id="SSF47928">
    <property type="entry name" value="N-terminal domain of the delta subunit of the F1F0-ATP synthase"/>
    <property type="match status" value="1"/>
</dbReference>
<dbReference type="Gene3D" id="1.10.520.20">
    <property type="entry name" value="N-terminal domain of the delta subunit of the F1F0-ATP synthase"/>
    <property type="match status" value="1"/>
</dbReference>
<evidence type="ECO:0000256" key="2">
    <source>
        <dbReference type="ARBA" id="ARBA00022448"/>
    </source>
</evidence>
<evidence type="ECO:0000256" key="6">
    <source>
        <dbReference type="ARBA" id="ARBA00023196"/>
    </source>
</evidence>
<keyword evidence="5" id="KW-0472">Membrane</keyword>
<comment type="caution">
    <text evidence="8">The sequence shown here is derived from an EMBL/GenBank/DDBJ whole genome shotgun (WGS) entry which is preliminary data.</text>
</comment>
<comment type="subcellular location">
    <subcellularLocation>
        <location evidence="1">Membrane</location>
    </subcellularLocation>
</comment>
<evidence type="ECO:0000256" key="4">
    <source>
        <dbReference type="ARBA" id="ARBA00023065"/>
    </source>
</evidence>
<sequence length="171" mass="18585">PYAQAAYECAKENSCVDSWQVMLEAMADACRDEVFLSYLKNASSPESAADAMCRLLSQGQENLLNDFGKNFIALLSENGRFEVAPEIFEEFMRLKEADQHIVEAEVTSARPLDAAELKALSDKIAAKYGCTARLVNKIDAGIIGGAILKIGDEVIDASVKTSLQDLSTSLK</sequence>
<dbReference type="EMBL" id="JADINH010000041">
    <property type="protein sequence ID" value="MBO8415207.1"/>
    <property type="molecule type" value="Genomic_DNA"/>
</dbReference>
<evidence type="ECO:0000256" key="1">
    <source>
        <dbReference type="ARBA" id="ARBA00004370"/>
    </source>
</evidence>
<dbReference type="Pfam" id="PF00213">
    <property type="entry name" value="OSCP"/>
    <property type="match status" value="1"/>
</dbReference>
<dbReference type="GO" id="GO:0046933">
    <property type="term" value="F:proton-transporting ATP synthase activity, rotational mechanism"/>
    <property type="evidence" value="ECO:0007669"/>
    <property type="project" value="InterPro"/>
</dbReference>
<dbReference type="InterPro" id="IPR000711">
    <property type="entry name" value="ATPase_OSCP/dsu"/>
</dbReference>
<feature type="non-terminal residue" evidence="8">
    <location>
        <position position="1"/>
    </location>
</feature>
<reference evidence="8" key="1">
    <citation type="submission" date="2020-10" db="EMBL/GenBank/DDBJ databases">
        <authorList>
            <person name="Gilroy R."/>
        </authorList>
    </citation>
    <scope>NUCLEOTIDE SEQUENCE</scope>
    <source>
        <strain evidence="8">17213</strain>
    </source>
</reference>
<keyword evidence="4" id="KW-0406">Ion transport</keyword>
<dbReference type="NCBIfam" id="NF004402">
    <property type="entry name" value="PRK05758.2-2"/>
    <property type="match status" value="1"/>
</dbReference>
<gene>
    <name evidence="8" type="ORF">IAB19_02365</name>
</gene>
<organism evidence="8 9">
    <name type="scientific">Candidatus Avisuccinivibrio stercorigallinarum</name>
    <dbReference type="NCBI Taxonomy" id="2840704"/>
    <lineage>
        <taxon>Bacteria</taxon>
        <taxon>Pseudomonadati</taxon>
        <taxon>Pseudomonadota</taxon>
        <taxon>Gammaproteobacteria</taxon>
        <taxon>Aeromonadales</taxon>
        <taxon>Succinivibrionaceae</taxon>
        <taxon>Succinivibrionaceae incertae sedis</taxon>
        <taxon>Candidatus Avisuccinivibrio</taxon>
    </lineage>
</organism>
<keyword evidence="3" id="KW-0375">Hydrogen ion transport</keyword>
<name>A0A9D9GNH0_9GAMM</name>